<dbReference type="EMBL" id="AP027272">
    <property type="protein sequence ID" value="BDX06362.1"/>
    <property type="molecule type" value="Genomic_DNA"/>
</dbReference>
<dbReference type="GO" id="GO:0004674">
    <property type="term" value="F:protein serine/threonine kinase activity"/>
    <property type="evidence" value="ECO:0007669"/>
    <property type="project" value="TreeGrafter"/>
</dbReference>
<evidence type="ECO:0000256" key="1">
    <source>
        <dbReference type="ARBA" id="ARBA00022679"/>
    </source>
</evidence>
<keyword evidence="1" id="KW-0808">Transferase</keyword>
<dbReference type="PANTHER" id="PTHR43289:SF34">
    <property type="entry name" value="SERINE_THREONINE-PROTEIN KINASE YBDM-RELATED"/>
    <property type="match status" value="1"/>
</dbReference>
<keyword evidence="2 5" id="KW-0547">Nucleotide-binding</keyword>
<keyword evidence="3" id="KW-0418">Kinase</keyword>
<proteinExistence type="predicted"/>
<protein>
    <recommendedName>
        <fullName evidence="6">Protein kinase domain-containing protein</fullName>
    </recommendedName>
</protein>
<dbReference type="InterPro" id="IPR017441">
    <property type="entry name" value="Protein_kinase_ATP_BS"/>
</dbReference>
<sequence>MMEQIGKYRVIKLLGQGGFGAVYLAEHTKLHEKAAIKVFDIKDENLARLATSATSDASEVLNERFLNEARTLSKLRRNPHIVDIFDFDELPDGRPYYVMRYLPRTLKDELGSAESGLVDDKPVHEVQIKSFKLMSHEVTWDMYQPCIDAGVCTNSGIFRGAEDWGKDLRPVVNVSWNNITQ</sequence>
<evidence type="ECO:0000313" key="8">
    <source>
        <dbReference type="Proteomes" id="UP001333710"/>
    </source>
</evidence>
<dbReference type="Gene3D" id="3.90.1580.10">
    <property type="entry name" value="paralog of FGE (formylglycine-generating enzyme)"/>
    <property type="match status" value="1"/>
</dbReference>
<evidence type="ECO:0000256" key="4">
    <source>
        <dbReference type="ARBA" id="ARBA00022840"/>
    </source>
</evidence>
<keyword evidence="8" id="KW-1185">Reference proteome</keyword>
<evidence type="ECO:0000313" key="7">
    <source>
        <dbReference type="EMBL" id="BDX06362.1"/>
    </source>
</evidence>
<dbReference type="PANTHER" id="PTHR43289">
    <property type="entry name" value="MITOGEN-ACTIVATED PROTEIN KINASE KINASE KINASE 20-RELATED"/>
    <property type="match status" value="1"/>
</dbReference>
<name>A0AA48KRQ4_9ALTE</name>
<dbReference type="SUPFAM" id="SSF56112">
    <property type="entry name" value="Protein kinase-like (PK-like)"/>
    <property type="match status" value="1"/>
</dbReference>
<feature type="binding site" evidence="5">
    <location>
        <position position="37"/>
    </location>
    <ligand>
        <name>ATP</name>
        <dbReference type="ChEBI" id="CHEBI:30616"/>
    </ligand>
</feature>
<dbReference type="InterPro" id="IPR016187">
    <property type="entry name" value="CTDL_fold"/>
</dbReference>
<evidence type="ECO:0000256" key="2">
    <source>
        <dbReference type="ARBA" id="ARBA00022741"/>
    </source>
</evidence>
<feature type="domain" description="Protein kinase" evidence="6">
    <location>
        <begin position="8"/>
        <end position="181"/>
    </location>
</feature>
<dbReference type="Proteomes" id="UP001333710">
    <property type="component" value="Chromosome"/>
</dbReference>
<organism evidence="7 8">
    <name type="scientific">Planctobacterium marinum</name>
    <dbReference type="NCBI Taxonomy" id="1631968"/>
    <lineage>
        <taxon>Bacteria</taxon>
        <taxon>Pseudomonadati</taxon>
        <taxon>Pseudomonadota</taxon>
        <taxon>Gammaproteobacteria</taxon>
        <taxon>Alteromonadales</taxon>
        <taxon>Alteromonadaceae</taxon>
        <taxon>Planctobacterium</taxon>
    </lineage>
</organism>
<dbReference type="InterPro" id="IPR011009">
    <property type="entry name" value="Kinase-like_dom_sf"/>
</dbReference>
<accession>A0AA48KRQ4</accession>
<dbReference type="GO" id="GO:0005524">
    <property type="term" value="F:ATP binding"/>
    <property type="evidence" value="ECO:0007669"/>
    <property type="project" value="UniProtKB-UniRule"/>
</dbReference>
<dbReference type="AlphaFoldDB" id="A0AA48KRQ4"/>
<reference evidence="7" key="1">
    <citation type="submission" date="2023-01" db="EMBL/GenBank/DDBJ databases">
        <title>Complete genome sequence of Planctobacterium marinum strain Dej080120_11.</title>
        <authorList>
            <person name="Ueki S."/>
            <person name="Maruyama F."/>
        </authorList>
    </citation>
    <scope>NUCLEOTIDE SEQUENCE</scope>
    <source>
        <strain evidence="7">Dej080120_11</strain>
    </source>
</reference>
<dbReference type="PROSITE" id="PS50011">
    <property type="entry name" value="PROTEIN_KINASE_DOM"/>
    <property type="match status" value="1"/>
</dbReference>
<dbReference type="InterPro" id="IPR000719">
    <property type="entry name" value="Prot_kinase_dom"/>
</dbReference>
<evidence type="ECO:0000256" key="5">
    <source>
        <dbReference type="PROSITE-ProRule" id="PRU10141"/>
    </source>
</evidence>
<dbReference type="RefSeq" id="WP_338292381.1">
    <property type="nucleotide sequence ID" value="NZ_AP027272.1"/>
</dbReference>
<evidence type="ECO:0000259" key="6">
    <source>
        <dbReference type="PROSITE" id="PS50011"/>
    </source>
</evidence>
<dbReference type="SUPFAM" id="SSF56436">
    <property type="entry name" value="C-type lectin-like"/>
    <property type="match status" value="1"/>
</dbReference>
<keyword evidence="4 5" id="KW-0067">ATP-binding</keyword>
<dbReference type="Gene3D" id="3.30.200.20">
    <property type="entry name" value="Phosphorylase Kinase, domain 1"/>
    <property type="match status" value="1"/>
</dbReference>
<evidence type="ECO:0000256" key="3">
    <source>
        <dbReference type="ARBA" id="ARBA00022777"/>
    </source>
</evidence>
<dbReference type="KEGG" id="pmaw:MACH26_18830"/>
<gene>
    <name evidence="7" type="ORF">MACH26_18830</name>
</gene>
<dbReference type="PROSITE" id="PS00107">
    <property type="entry name" value="PROTEIN_KINASE_ATP"/>
    <property type="match status" value="1"/>
</dbReference>
<dbReference type="InterPro" id="IPR042095">
    <property type="entry name" value="SUMF_sf"/>
</dbReference>